<reference evidence="7 8" key="1">
    <citation type="submission" date="2015-05" db="EMBL/GenBank/DDBJ databases">
        <title>Draft genome sequence of Lampropedia sp. CT6, isolated from the microbial mat of a hot water spring, located at Manikaran, India.</title>
        <authorList>
            <person name="Tripathi C."/>
            <person name="Rani P."/>
            <person name="Mahato N.K."/>
            <person name="Lal R."/>
        </authorList>
    </citation>
    <scope>NUCLEOTIDE SEQUENCE [LARGE SCALE GENOMIC DNA]</scope>
    <source>
        <strain evidence="7 8">CT6</strain>
    </source>
</reference>
<dbReference type="PANTHER" id="PTHR30086:SF20">
    <property type="entry name" value="ARGININE EXPORTER PROTEIN ARGO-RELATED"/>
    <property type="match status" value="1"/>
</dbReference>
<evidence type="ECO:0000313" key="8">
    <source>
        <dbReference type="Proteomes" id="UP000050580"/>
    </source>
</evidence>
<comment type="subcellular location">
    <subcellularLocation>
        <location evidence="1">Cell membrane</location>
        <topology evidence="1">Multi-pass membrane protein</topology>
    </subcellularLocation>
</comment>
<keyword evidence="2" id="KW-1003">Cell membrane</keyword>
<dbReference type="Pfam" id="PF01810">
    <property type="entry name" value="LysE"/>
    <property type="match status" value="1"/>
</dbReference>
<sequence length="219" mass="23490">MLPVFYSGMLLSLSLVVAIGPQNAHLLRMAMTRQHVLLTVVLCTMADAALIFVAVYGLSELGTLPRWIHQLLLATGVAFLTVYGWAAARRCVRGLQWMRHHQACAHDDDDDCTNSANAVRLSRRQAAAAALGFSVLNPHAWLDTAVLIGAAAVAQGQSAPLFGWGAATGSALWFTLFGALACWLGRRLATPSLWIWIDGLVAATMGLLAIALTGQLLRM</sequence>
<feature type="transmembrane region" description="Helical" evidence="6">
    <location>
        <begin position="36"/>
        <end position="55"/>
    </location>
</feature>
<name>A0A0U1Q1P3_9BURK</name>
<keyword evidence="5 6" id="KW-0472">Membrane</keyword>
<dbReference type="Proteomes" id="UP000050580">
    <property type="component" value="Unassembled WGS sequence"/>
</dbReference>
<dbReference type="EMBL" id="LBNQ01000016">
    <property type="protein sequence ID" value="KKW68676.1"/>
    <property type="molecule type" value="Genomic_DNA"/>
</dbReference>
<feature type="transmembrane region" description="Helical" evidence="6">
    <location>
        <begin position="130"/>
        <end position="155"/>
    </location>
</feature>
<dbReference type="AlphaFoldDB" id="A0A0U1Q1P3"/>
<dbReference type="RefSeq" id="WP_046741023.1">
    <property type="nucleotide sequence ID" value="NZ_LBNQ01000016.1"/>
</dbReference>
<evidence type="ECO:0000256" key="2">
    <source>
        <dbReference type="ARBA" id="ARBA00022475"/>
    </source>
</evidence>
<keyword evidence="8" id="KW-1185">Reference proteome</keyword>
<feature type="transmembrane region" description="Helical" evidence="6">
    <location>
        <begin position="67"/>
        <end position="88"/>
    </location>
</feature>
<evidence type="ECO:0000256" key="3">
    <source>
        <dbReference type="ARBA" id="ARBA00022692"/>
    </source>
</evidence>
<organism evidence="7 8">
    <name type="scientific">Lampropedia cohaerens</name>
    <dbReference type="NCBI Taxonomy" id="1610491"/>
    <lineage>
        <taxon>Bacteria</taxon>
        <taxon>Pseudomonadati</taxon>
        <taxon>Pseudomonadota</taxon>
        <taxon>Betaproteobacteria</taxon>
        <taxon>Burkholderiales</taxon>
        <taxon>Comamonadaceae</taxon>
        <taxon>Lampropedia</taxon>
    </lineage>
</organism>
<accession>A0A0U1Q1P3</accession>
<protein>
    <recommendedName>
        <fullName evidence="9">Lysine transporter LysE</fullName>
    </recommendedName>
</protein>
<evidence type="ECO:0000256" key="5">
    <source>
        <dbReference type="ARBA" id="ARBA00023136"/>
    </source>
</evidence>
<dbReference type="InterPro" id="IPR001123">
    <property type="entry name" value="LeuE-type"/>
</dbReference>
<evidence type="ECO:0000256" key="4">
    <source>
        <dbReference type="ARBA" id="ARBA00022989"/>
    </source>
</evidence>
<feature type="transmembrane region" description="Helical" evidence="6">
    <location>
        <begin position="6"/>
        <end position="24"/>
    </location>
</feature>
<dbReference type="PANTHER" id="PTHR30086">
    <property type="entry name" value="ARGININE EXPORTER PROTEIN ARGO"/>
    <property type="match status" value="1"/>
</dbReference>
<evidence type="ECO:0000256" key="1">
    <source>
        <dbReference type="ARBA" id="ARBA00004651"/>
    </source>
</evidence>
<keyword evidence="4 6" id="KW-1133">Transmembrane helix</keyword>
<dbReference type="STRING" id="1610491.AAV94_03900"/>
<evidence type="ECO:0000256" key="6">
    <source>
        <dbReference type="SAM" id="Phobius"/>
    </source>
</evidence>
<feature type="transmembrane region" description="Helical" evidence="6">
    <location>
        <begin position="195"/>
        <end position="217"/>
    </location>
</feature>
<dbReference type="GO" id="GO:0005886">
    <property type="term" value="C:plasma membrane"/>
    <property type="evidence" value="ECO:0007669"/>
    <property type="project" value="UniProtKB-SubCell"/>
</dbReference>
<evidence type="ECO:0000313" key="7">
    <source>
        <dbReference type="EMBL" id="KKW68676.1"/>
    </source>
</evidence>
<feature type="transmembrane region" description="Helical" evidence="6">
    <location>
        <begin position="161"/>
        <end position="183"/>
    </location>
</feature>
<evidence type="ECO:0008006" key="9">
    <source>
        <dbReference type="Google" id="ProtNLM"/>
    </source>
</evidence>
<dbReference type="GO" id="GO:0015171">
    <property type="term" value="F:amino acid transmembrane transporter activity"/>
    <property type="evidence" value="ECO:0007669"/>
    <property type="project" value="TreeGrafter"/>
</dbReference>
<proteinExistence type="predicted"/>
<comment type="caution">
    <text evidence="7">The sequence shown here is derived from an EMBL/GenBank/DDBJ whole genome shotgun (WGS) entry which is preliminary data.</text>
</comment>
<gene>
    <name evidence="7" type="ORF">AAV94_03900</name>
</gene>
<keyword evidence="3 6" id="KW-0812">Transmembrane</keyword>